<keyword evidence="1" id="KW-0808">Transferase</keyword>
<protein>
    <submittedName>
        <fullName evidence="1">Nucleotidyl transferase AbiEii/AbiGii toxin family protein</fullName>
    </submittedName>
</protein>
<accession>A0A419DB24</accession>
<evidence type="ECO:0000313" key="1">
    <source>
        <dbReference type="EMBL" id="RJO60270.1"/>
    </source>
</evidence>
<dbReference type="EMBL" id="QZJW01000049">
    <property type="protein sequence ID" value="RJO60270.1"/>
    <property type="molecule type" value="Genomic_DNA"/>
</dbReference>
<name>A0A419DB24_9BACT</name>
<dbReference type="GO" id="GO:0016740">
    <property type="term" value="F:transferase activity"/>
    <property type="evidence" value="ECO:0007669"/>
    <property type="project" value="UniProtKB-KW"/>
</dbReference>
<comment type="caution">
    <text evidence="1">The sequence shown here is derived from an EMBL/GenBank/DDBJ whole genome shotgun (WGS) entry which is preliminary data.</text>
</comment>
<dbReference type="Pfam" id="PF08843">
    <property type="entry name" value="AbiEii"/>
    <property type="match status" value="1"/>
</dbReference>
<evidence type="ECO:0000313" key="2">
    <source>
        <dbReference type="Proteomes" id="UP000285655"/>
    </source>
</evidence>
<dbReference type="AlphaFoldDB" id="A0A419DB24"/>
<dbReference type="Proteomes" id="UP000285655">
    <property type="component" value="Unassembled WGS sequence"/>
</dbReference>
<dbReference type="Gene3D" id="3.10.450.620">
    <property type="entry name" value="JHP933, nucleotidyltransferase-like core domain"/>
    <property type="match status" value="1"/>
</dbReference>
<proteinExistence type="predicted"/>
<reference evidence="1 2" key="1">
    <citation type="journal article" date="2017" name="ISME J.">
        <title>Energy and carbon metabolisms in a deep terrestrial subsurface fluid microbial community.</title>
        <authorList>
            <person name="Momper L."/>
            <person name="Jungbluth S.P."/>
            <person name="Lee M.D."/>
            <person name="Amend J.P."/>
        </authorList>
    </citation>
    <scope>NUCLEOTIDE SEQUENCE [LARGE SCALE GENOMIC DNA]</scope>
    <source>
        <strain evidence="1">SURF_29</strain>
    </source>
</reference>
<gene>
    <name evidence="1" type="ORF">C4544_05405</name>
</gene>
<sequence length="252" mass="28581">MIAKEALGALARKYQTSEFPNIVREYFQHLFLSELYKLPGSEKMLFKGGTALRIIYGSPRFSEDLDFSLFGIDERLIKKFTENLFINVLAKIGQAGVKVELKEANPTSGGYFGVATFVLGEYPFVGVEINISSRNGRKVVPEADSIASDFVPTYTILHLPKEEIVEEKIFSALPQRKKERDFYDLYFILRKGMIVTEQKSRLAAMKNEILQWVDEKNFRGELGALLPIGQQAIIADFRRALTDELGRQIADI</sequence>
<dbReference type="InterPro" id="IPR014942">
    <property type="entry name" value="AbiEii"/>
</dbReference>
<organism evidence="1 2">
    <name type="scientific">candidate division WS5 bacterium</name>
    <dbReference type="NCBI Taxonomy" id="2093353"/>
    <lineage>
        <taxon>Bacteria</taxon>
        <taxon>candidate division WS5</taxon>
    </lineage>
</organism>